<dbReference type="GO" id="GO:0016887">
    <property type="term" value="F:ATP hydrolysis activity"/>
    <property type="evidence" value="ECO:0007669"/>
    <property type="project" value="InterPro"/>
</dbReference>
<dbReference type="OrthoDB" id="9760364at2"/>
<evidence type="ECO:0000256" key="4">
    <source>
        <dbReference type="ARBA" id="ARBA00022989"/>
    </source>
</evidence>
<dbReference type="SUPFAM" id="SSF81653">
    <property type="entry name" value="Calcium ATPase, transduction domain A"/>
    <property type="match status" value="1"/>
</dbReference>
<feature type="transmembrane region" description="Helical" evidence="6">
    <location>
        <begin position="727"/>
        <end position="749"/>
    </location>
</feature>
<protein>
    <recommendedName>
        <fullName evidence="7">P-type ATPase A domain-containing protein</fullName>
    </recommendedName>
</protein>
<dbReference type="InterPro" id="IPR018303">
    <property type="entry name" value="ATPase_P-typ_P_site"/>
</dbReference>
<reference evidence="8 9" key="1">
    <citation type="submission" date="2016-11" db="EMBL/GenBank/DDBJ databases">
        <title>Description of two novel members of the family Erysipelotrichaceae: Ileibacterium lipovorans gen. nov., sp. nov. and Dubosiella newyorkensis, gen. nov., sp. nov.</title>
        <authorList>
            <person name="Cox L.M."/>
            <person name="Sohn J."/>
            <person name="Tyrrell K.L."/>
            <person name="Citron D.M."/>
            <person name="Lawson P.A."/>
            <person name="Patel N.B."/>
            <person name="Iizumi T."/>
            <person name="Perez-Perez G.I."/>
            <person name="Goldstein E.J."/>
            <person name="Blaser M.J."/>
        </authorList>
    </citation>
    <scope>NUCLEOTIDE SEQUENCE [LARGE SCALE GENOMIC DNA]</scope>
    <source>
        <strain evidence="8 9">NYU-BL-A4</strain>
    </source>
</reference>
<dbReference type="InterPro" id="IPR036412">
    <property type="entry name" value="HAD-like_sf"/>
</dbReference>
<dbReference type="Pfam" id="PF00702">
    <property type="entry name" value="Hydrolase"/>
    <property type="match status" value="1"/>
</dbReference>
<evidence type="ECO:0000256" key="3">
    <source>
        <dbReference type="ARBA" id="ARBA00022967"/>
    </source>
</evidence>
<dbReference type="InterPro" id="IPR008250">
    <property type="entry name" value="ATPase_P-typ_transduc_dom_A_sf"/>
</dbReference>
<dbReference type="InterPro" id="IPR001757">
    <property type="entry name" value="P_typ_ATPase"/>
</dbReference>
<dbReference type="STRING" id="1862672.BO225_10105"/>
<proteinExistence type="predicted"/>
<feature type="transmembrane region" description="Helical" evidence="6">
    <location>
        <begin position="243"/>
        <end position="265"/>
    </location>
</feature>
<dbReference type="GO" id="GO:0016020">
    <property type="term" value="C:membrane"/>
    <property type="evidence" value="ECO:0007669"/>
    <property type="project" value="UniProtKB-SubCell"/>
</dbReference>
<feature type="transmembrane region" description="Helical" evidence="6">
    <location>
        <begin position="34"/>
        <end position="56"/>
    </location>
</feature>
<dbReference type="Gene3D" id="2.70.150.10">
    <property type="entry name" value="Calcium-transporting ATPase, cytoplasmic transduction domain A"/>
    <property type="match status" value="1"/>
</dbReference>
<keyword evidence="4 6" id="KW-1133">Transmembrane helix</keyword>
<dbReference type="Gene3D" id="3.40.50.1000">
    <property type="entry name" value="HAD superfamily/HAD-like"/>
    <property type="match status" value="1"/>
</dbReference>
<dbReference type="RefSeq" id="WP_076342121.1">
    <property type="nucleotide sequence ID" value="NZ_CAPDDE010000080.1"/>
</dbReference>
<dbReference type="PRINTS" id="PR00120">
    <property type="entry name" value="HATPASE"/>
</dbReference>
<sequence length="766" mass="84879">MKKTNLKTGLTSEEIKTAKKNIVHDNLSKSYRSIFLQHTFTFFNIVNFILAALVFWTGSYRNMLFMGVVLSNMVIGIVQEIRSKKVLDHLALIHQEQELVLRNGKEETIPITQIVQGDLLILRAGDQIPCDGQIVEGSIECSEAMLTGESDSIEKEVGNRVLSGSFVISGKAMMQVEQVGEDTYIHSILKEAKRNKRYPSQLRDAIQTIIRICTFSIIPVGILLFVKQYFLSAQTLQETILSTVAALIGMIPEGLVILTSIALAISSMKLAKQNVLVQELYCTETLARVNILCLDKTGTITQGKMSVLDAEQIAPCDPKQIIANMYAALSDDNSTAQALREWADLQPNEKALSAKPFTSANKCAQVQFASGTFVCGAYTFMTDHPDPNIVAKIQESAKQGKRVLALAKKEDDQIEVLALINIQDRLRKDIRQVFQFFQKQDVQVKIISGDDPVTVAALANQAGVPGKGIDMSKVSAEELPEVVMHNSIFGRVKPEQKKAMILALKKAGNTVAMSGDGVNDVMALKEADCSIAMGSGSQAARSIASLILLNDQFEALPSILDQGRCVINNIQRTASLFLVKTIFSFILSILTIFVLQEYPFQPIQLTLISSLAIGFPSFVLTLEPDYHRVTGNFLRTVFSKAVPGALCVSLCVITTYIVQHLIPMNQAQFSTVCTLLAGVCSLCVLYKTCIPLTPLRFILVIVMSSIFTICVLFLKKVFFLTNLTTPLFILTLAETACIPFFLWIFYVWIQEWNNARKKKREMKKPR</sequence>
<dbReference type="GO" id="GO:0005524">
    <property type="term" value="F:ATP binding"/>
    <property type="evidence" value="ECO:0007669"/>
    <property type="project" value="InterPro"/>
</dbReference>
<evidence type="ECO:0000313" key="9">
    <source>
        <dbReference type="Proteomes" id="UP000186705"/>
    </source>
</evidence>
<dbReference type="SUPFAM" id="SSF81665">
    <property type="entry name" value="Calcium ATPase, transmembrane domain M"/>
    <property type="match status" value="1"/>
</dbReference>
<evidence type="ECO:0000256" key="1">
    <source>
        <dbReference type="ARBA" id="ARBA00004141"/>
    </source>
</evidence>
<dbReference type="EMBL" id="MPKA01000101">
    <property type="protein sequence ID" value="OLU44634.1"/>
    <property type="molecule type" value="Genomic_DNA"/>
</dbReference>
<evidence type="ECO:0000259" key="7">
    <source>
        <dbReference type="Pfam" id="PF00122"/>
    </source>
</evidence>
<dbReference type="PRINTS" id="PR00119">
    <property type="entry name" value="CATATPASE"/>
</dbReference>
<dbReference type="Gene3D" id="3.40.1110.10">
    <property type="entry name" value="Calcium-transporting ATPase, cytoplasmic domain N"/>
    <property type="match status" value="1"/>
</dbReference>
<dbReference type="SFLD" id="SFLDG00002">
    <property type="entry name" value="C1.7:_P-type_atpase_like"/>
    <property type="match status" value="1"/>
</dbReference>
<gene>
    <name evidence="8" type="ORF">BO225_10105</name>
</gene>
<dbReference type="GeneID" id="78276288"/>
<dbReference type="InterPro" id="IPR059000">
    <property type="entry name" value="ATPase_P-type_domA"/>
</dbReference>
<dbReference type="SUPFAM" id="SSF56784">
    <property type="entry name" value="HAD-like"/>
    <property type="match status" value="1"/>
</dbReference>
<dbReference type="Proteomes" id="UP000186705">
    <property type="component" value="Unassembled WGS sequence"/>
</dbReference>
<evidence type="ECO:0000256" key="2">
    <source>
        <dbReference type="ARBA" id="ARBA00022692"/>
    </source>
</evidence>
<dbReference type="SFLD" id="SFLDF00027">
    <property type="entry name" value="p-type_atpase"/>
    <property type="match status" value="1"/>
</dbReference>
<keyword evidence="9" id="KW-1185">Reference proteome</keyword>
<keyword evidence="5 6" id="KW-0472">Membrane</keyword>
<comment type="caution">
    <text evidence="8">The sequence shown here is derived from an EMBL/GenBank/DDBJ whole genome shotgun (WGS) entry which is preliminary data.</text>
</comment>
<dbReference type="InterPro" id="IPR023214">
    <property type="entry name" value="HAD_sf"/>
</dbReference>
<evidence type="ECO:0000256" key="6">
    <source>
        <dbReference type="SAM" id="Phobius"/>
    </source>
</evidence>
<comment type="subcellular location">
    <subcellularLocation>
        <location evidence="1">Membrane</location>
        <topology evidence="1">Multi-pass membrane protein</topology>
    </subcellularLocation>
</comment>
<evidence type="ECO:0000313" key="8">
    <source>
        <dbReference type="EMBL" id="OLU44634.1"/>
    </source>
</evidence>
<dbReference type="InterPro" id="IPR023298">
    <property type="entry name" value="ATPase_P-typ_TM_dom_sf"/>
</dbReference>
<feature type="transmembrane region" description="Helical" evidence="6">
    <location>
        <begin position="602"/>
        <end position="622"/>
    </location>
</feature>
<dbReference type="SFLD" id="SFLDS00003">
    <property type="entry name" value="Haloacid_Dehalogenase"/>
    <property type="match status" value="1"/>
</dbReference>
<feature type="transmembrane region" description="Helical" evidence="6">
    <location>
        <begin position="697"/>
        <end position="715"/>
    </location>
</feature>
<name>A0A1U7NKE3_9FIRM</name>
<feature type="transmembrane region" description="Helical" evidence="6">
    <location>
        <begin position="209"/>
        <end position="231"/>
    </location>
</feature>
<feature type="domain" description="P-type ATPase A" evidence="7">
    <location>
        <begin position="96"/>
        <end position="191"/>
    </location>
</feature>
<feature type="transmembrane region" description="Helical" evidence="6">
    <location>
        <begin position="668"/>
        <end position="685"/>
    </location>
</feature>
<feature type="transmembrane region" description="Helical" evidence="6">
    <location>
        <begin position="577"/>
        <end position="596"/>
    </location>
</feature>
<accession>A0A1U7NKE3</accession>
<dbReference type="AlphaFoldDB" id="A0A1U7NKE3"/>
<dbReference type="InterPro" id="IPR044492">
    <property type="entry name" value="P_typ_ATPase_HD_dom"/>
</dbReference>
<dbReference type="PANTHER" id="PTHR42861">
    <property type="entry name" value="CALCIUM-TRANSPORTING ATPASE"/>
    <property type="match status" value="1"/>
</dbReference>
<keyword evidence="3" id="KW-1278">Translocase</keyword>
<keyword evidence="2 6" id="KW-0812">Transmembrane</keyword>
<feature type="transmembrane region" description="Helical" evidence="6">
    <location>
        <begin position="642"/>
        <end position="662"/>
    </location>
</feature>
<dbReference type="PROSITE" id="PS00154">
    <property type="entry name" value="ATPASE_E1_E2"/>
    <property type="match status" value="1"/>
</dbReference>
<organism evidence="8 9">
    <name type="scientific">Dubosiella newyorkensis</name>
    <dbReference type="NCBI Taxonomy" id="1862672"/>
    <lineage>
        <taxon>Bacteria</taxon>
        <taxon>Bacillati</taxon>
        <taxon>Bacillota</taxon>
        <taxon>Erysipelotrichia</taxon>
        <taxon>Erysipelotrichales</taxon>
        <taxon>Erysipelotrichaceae</taxon>
        <taxon>Dubosiella</taxon>
    </lineage>
</organism>
<evidence type="ECO:0000256" key="5">
    <source>
        <dbReference type="ARBA" id="ARBA00023136"/>
    </source>
</evidence>
<dbReference type="InterPro" id="IPR023299">
    <property type="entry name" value="ATPase_P-typ_cyto_dom_N"/>
</dbReference>
<dbReference type="Pfam" id="PF00122">
    <property type="entry name" value="E1-E2_ATPase"/>
    <property type="match status" value="1"/>
</dbReference>
<dbReference type="Gene3D" id="1.20.1110.10">
    <property type="entry name" value="Calcium-transporting ATPase, transmembrane domain"/>
    <property type="match status" value="1"/>
</dbReference>
<dbReference type="NCBIfam" id="TIGR01494">
    <property type="entry name" value="ATPase_P-type"/>
    <property type="match status" value="2"/>
</dbReference>